<feature type="region of interest" description="Disordered" evidence="1">
    <location>
        <begin position="1"/>
        <end position="28"/>
    </location>
</feature>
<proteinExistence type="predicted"/>
<dbReference type="Proteomes" id="UP000244722">
    <property type="component" value="Unassembled WGS sequence"/>
</dbReference>
<evidence type="ECO:0000313" key="2">
    <source>
        <dbReference type="EMBL" id="PUU72416.1"/>
    </source>
</evidence>
<feature type="compositionally biased region" description="Low complexity" evidence="1">
    <location>
        <begin position="157"/>
        <end position="166"/>
    </location>
</feature>
<protein>
    <submittedName>
        <fullName evidence="2">Uncharacterized protein</fullName>
    </submittedName>
</protein>
<evidence type="ECO:0000256" key="1">
    <source>
        <dbReference type="SAM" id="MobiDB-lite"/>
    </source>
</evidence>
<keyword evidence="3" id="KW-1185">Reference proteome</keyword>
<reference evidence="2 3" key="1">
    <citation type="submission" date="2017-04" db="EMBL/GenBank/DDBJ databases">
        <title>Draft genome sequence of Tuber borchii Vittad., a whitish edible truffle.</title>
        <authorList>
            <consortium name="DOE Joint Genome Institute"/>
            <person name="Murat C."/>
            <person name="Kuo A."/>
            <person name="Barry K.W."/>
            <person name="Clum A."/>
            <person name="Dockter R.B."/>
            <person name="Fauchery L."/>
            <person name="Iotti M."/>
            <person name="Kohler A."/>
            <person name="Labutti K."/>
            <person name="Lindquist E.A."/>
            <person name="Lipzen A."/>
            <person name="Ohm R.A."/>
            <person name="Wang M."/>
            <person name="Grigoriev I.V."/>
            <person name="Zambonelli A."/>
            <person name="Martin F.M."/>
        </authorList>
    </citation>
    <scope>NUCLEOTIDE SEQUENCE [LARGE SCALE GENOMIC DNA]</scope>
    <source>
        <strain evidence="2 3">Tbo3840</strain>
    </source>
</reference>
<feature type="region of interest" description="Disordered" evidence="1">
    <location>
        <begin position="148"/>
        <end position="180"/>
    </location>
</feature>
<comment type="caution">
    <text evidence="2">The sequence shown here is derived from an EMBL/GenBank/DDBJ whole genome shotgun (WGS) entry which is preliminary data.</text>
</comment>
<sequence length="213" mass="23353">MTGSNPSSLASLNTFSSKDTHSQLDTSGNLNKNFYYPNPIFETLYPGIFIGPSPPSDTVPTSRQPFPVMAFPKVGTLAHFMLSEYLVLAMNTELESNLTEREIIEALQSRETRVSAGNRNVAGVQGGHLITVEETSESSGWENELILHPSQTEEDLSCSSDSSGGSENEERPWVLANEGTEGSADELAVALKSLQEERVKKRKARKGVWRYLG</sequence>
<gene>
    <name evidence="2" type="ORF">B9Z19DRAFT_1137687</name>
</gene>
<evidence type="ECO:0000313" key="3">
    <source>
        <dbReference type="Proteomes" id="UP000244722"/>
    </source>
</evidence>
<name>A0A2T6ZAE2_TUBBO</name>
<dbReference type="EMBL" id="NESQ01000544">
    <property type="protein sequence ID" value="PUU72416.1"/>
    <property type="molecule type" value="Genomic_DNA"/>
</dbReference>
<dbReference type="AlphaFoldDB" id="A0A2T6ZAE2"/>
<organism evidence="2 3">
    <name type="scientific">Tuber borchii</name>
    <name type="common">White truffle</name>
    <dbReference type="NCBI Taxonomy" id="42251"/>
    <lineage>
        <taxon>Eukaryota</taxon>
        <taxon>Fungi</taxon>
        <taxon>Dikarya</taxon>
        <taxon>Ascomycota</taxon>
        <taxon>Pezizomycotina</taxon>
        <taxon>Pezizomycetes</taxon>
        <taxon>Pezizales</taxon>
        <taxon>Tuberaceae</taxon>
        <taxon>Tuber</taxon>
    </lineage>
</organism>
<accession>A0A2T6ZAE2</accession>